<dbReference type="SMART" id="SM00432">
    <property type="entry name" value="MADS"/>
    <property type="match status" value="1"/>
</dbReference>
<dbReference type="InterPro" id="IPR036879">
    <property type="entry name" value="TF_MADSbox_sf"/>
</dbReference>
<dbReference type="InterPro" id="IPR033897">
    <property type="entry name" value="SRF-like_MADS-box"/>
</dbReference>
<sequence>MFGGYMKSTKRQAITFTKRRSGIYKKASELVTLTGAQVGFVVFSPLRRPYFFGHPSMEFVWNRFLGVNSPSNDSTTLLLRVMARNEKPDQDGQTHRAKQEMQLSRDPQLHIDHAHQRSDFNRSSSSESTPLIQGTAITRLKFLRGC</sequence>
<gene>
    <name evidence="8" type="ORF">JRO89_XS06G0249400</name>
</gene>
<evidence type="ECO:0000259" key="7">
    <source>
        <dbReference type="PROSITE" id="PS50066"/>
    </source>
</evidence>
<dbReference type="PROSITE" id="PS50066">
    <property type="entry name" value="MADS_BOX_2"/>
    <property type="match status" value="1"/>
</dbReference>
<evidence type="ECO:0000256" key="4">
    <source>
        <dbReference type="ARBA" id="ARBA00023163"/>
    </source>
</evidence>
<name>A0ABQ8HZB2_9ROSI</name>
<evidence type="ECO:0000256" key="5">
    <source>
        <dbReference type="ARBA" id="ARBA00023242"/>
    </source>
</evidence>
<dbReference type="Proteomes" id="UP000827721">
    <property type="component" value="Unassembled WGS sequence"/>
</dbReference>
<keyword evidence="5" id="KW-0539">Nucleus</keyword>
<keyword evidence="4" id="KW-0804">Transcription</keyword>
<feature type="region of interest" description="Disordered" evidence="6">
    <location>
        <begin position="86"/>
        <end position="105"/>
    </location>
</feature>
<accession>A0ABQ8HZB2</accession>
<evidence type="ECO:0000313" key="9">
    <source>
        <dbReference type="Proteomes" id="UP000827721"/>
    </source>
</evidence>
<evidence type="ECO:0000256" key="3">
    <source>
        <dbReference type="ARBA" id="ARBA00023125"/>
    </source>
</evidence>
<dbReference type="CDD" id="cd00266">
    <property type="entry name" value="MADS_SRF_like"/>
    <property type="match status" value="1"/>
</dbReference>
<dbReference type="EMBL" id="JAFEMO010000006">
    <property type="protein sequence ID" value="KAH7569704.1"/>
    <property type="molecule type" value="Genomic_DNA"/>
</dbReference>
<dbReference type="Gene3D" id="3.40.1810.10">
    <property type="entry name" value="Transcription factor, MADS-box"/>
    <property type="match status" value="1"/>
</dbReference>
<dbReference type="PRINTS" id="PR00404">
    <property type="entry name" value="MADSDOMAIN"/>
</dbReference>
<keyword evidence="3" id="KW-0238">DNA-binding</keyword>
<evidence type="ECO:0000256" key="1">
    <source>
        <dbReference type="ARBA" id="ARBA00004123"/>
    </source>
</evidence>
<dbReference type="PANTHER" id="PTHR11945">
    <property type="entry name" value="MADS BOX PROTEIN"/>
    <property type="match status" value="1"/>
</dbReference>
<dbReference type="Pfam" id="PF00319">
    <property type="entry name" value="SRF-TF"/>
    <property type="match status" value="1"/>
</dbReference>
<organism evidence="8 9">
    <name type="scientific">Xanthoceras sorbifolium</name>
    <dbReference type="NCBI Taxonomy" id="99658"/>
    <lineage>
        <taxon>Eukaryota</taxon>
        <taxon>Viridiplantae</taxon>
        <taxon>Streptophyta</taxon>
        <taxon>Embryophyta</taxon>
        <taxon>Tracheophyta</taxon>
        <taxon>Spermatophyta</taxon>
        <taxon>Magnoliopsida</taxon>
        <taxon>eudicotyledons</taxon>
        <taxon>Gunneridae</taxon>
        <taxon>Pentapetalae</taxon>
        <taxon>rosids</taxon>
        <taxon>malvids</taxon>
        <taxon>Sapindales</taxon>
        <taxon>Sapindaceae</taxon>
        <taxon>Xanthoceroideae</taxon>
        <taxon>Xanthoceras</taxon>
    </lineage>
</organism>
<reference evidence="8 9" key="1">
    <citation type="submission" date="2021-02" db="EMBL/GenBank/DDBJ databases">
        <title>Plant Genome Project.</title>
        <authorList>
            <person name="Zhang R.-G."/>
        </authorList>
    </citation>
    <scope>NUCLEOTIDE SEQUENCE [LARGE SCALE GENOMIC DNA]</scope>
    <source>
        <tissue evidence="8">Leaves</tissue>
    </source>
</reference>
<comment type="caution">
    <text evidence="8">The sequence shown here is derived from an EMBL/GenBank/DDBJ whole genome shotgun (WGS) entry which is preliminary data.</text>
</comment>
<keyword evidence="2" id="KW-0805">Transcription regulation</keyword>
<proteinExistence type="predicted"/>
<feature type="compositionally biased region" description="Basic and acidic residues" evidence="6">
    <location>
        <begin position="86"/>
        <end position="99"/>
    </location>
</feature>
<keyword evidence="9" id="KW-1185">Reference proteome</keyword>
<dbReference type="SUPFAM" id="SSF55455">
    <property type="entry name" value="SRF-like"/>
    <property type="match status" value="1"/>
</dbReference>
<comment type="subcellular location">
    <subcellularLocation>
        <location evidence="1">Nucleus</location>
    </subcellularLocation>
</comment>
<dbReference type="InterPro" id="IPR002100">
    <property type="entry name" value="TF_MADSbox"/>
</dbReference>
<dbReference type="PANTHER" id="PTHR11945:SF725">
    <property type="entry name" value="AGAMOUS-LIKE 58-RELATED"/>
    <property type="match status" value="1"/>
</dbReference>
<feature type="domain" description="MADS-box" evidence="7">
    <location>
        <begin position="6"/>
        <end position="56"/>
    </location>
</feature>
<evidence type="ECO:0000313" key="8">
    <source>
        <dbReference type="EMBL" id="KAH7569704.1"/>
    </source>
</evidence>
<evidence type="ECO:0000256" key="6">
    <source>
        <dbReference type="SAM" id="MobiDB-lite"/>
    </source>
</evidence>
<evidence type="ECO:0000256" key="2">
    <source>
        <dbReference type="ARBA" id="ARBA00023015"/>
    </source>
</evidence>
<protein>
    <recommendedName>
        <fullName evidence="7">MADS-box domain-containing protein</fullName>
    </recommendedName>
</protein>